<reference evidence="4 5" key="2">
    <citation type="journal article" date="2011" name="Stand. Genomic Sci.">
        <title>Complete genome sequence of Isosphaera pallida type strain (IS1B).</title>
        <authorList>
            <consortium name="US DOE Joint Genome Institute (JGI-PGF)"/>
            <person name="Goker M."/>
            <person name="Cleland D."/>
            <person name="Saunders E."/>
            <person name="Lapidus A."/>
            <person name="Nolan M."/>
            <person name="Lucas S."/>
            <person name="Hammon N."/>
            <person name="Deshpande S."/>
            <person name="Cheng J.F."/>
            <person name="Tapia R."/>
            <person name="Han C."/>
            <person name="Goodwin L."/>
            <person name="Pitluck S."/>
            <person name="Liolios K."/>
            <person name="Pagani I."/>
            <person name="Ivanova N."/>
            <person name="Mavromatis K."/>
            <person name="Pati A."/>
            <person name="Chen A."/>
            <person name="Palaniappan K."/>
            <person name="Land M."/>
            <person name="Hauser L."/>
            <person name="Chang Y.J."/>
            <person name="Jeffries C.D."/>
            <person name="Detter J.C."/>
            <person name="Beck B."/>
            <person name="Woyke T."/>
            <person name="Bristow J."/>
            <person name="Eisen J.A."/>
            <person name="Markowitz V."/>
            <person name="Hugenholtz P."/>
            <person name="Kyrpides N.C."/>
            <person name="Klenk H.P."/>
        </authorList>
    </citation>
    <scope>NUCLEOTIDE SEQUENCE [LARGE SCALE GENOMIC DNA]</scope>
    <source>
        <strain evidence="5">ATCC 43644 / DSM 9630 / IS1B</strain>
    </source>
</reference>
<dbReference type="GO" id="GO:0008108">
    <property type="term" value="F:UDP-glucose:hexose-1-phosphate uridylyltransferase activity"/>
    <property type="evidence" value="ECO:0007669"/>
    <property type="project" value="UniProtKB-EC"/>
</dbReference>
<dbReference type="STRING" id="575540.Isop_1551"/>
<name>E8QYZ9_ISOPI</name>
<dbReference type="InterPro" id="IPR001937">
    <property type="entry name" value="GalP_UDPtransf1"/>
</dbReference>
<dbReference type="EMBL" id="CP002353">
    <property type="protein sequence ID" value="ADV62136.1"/>
    <property type="molecule type" value="Genomic_DNA"/>
</dbReference>
<keyword evidence="2" id="KW-0479">Metal-binding</keyword>
<dbReference type="InterPro" id="IPR032576">
    <property type="entry name" value="DUF4921"/>
</dbReference>
<evidence type="ECO:0000259" key="3">
    <source>
        <dbReference type="Pfam" id="PF16268"/>
    </source>
</evidence>
<feature type="binding site" evidence="2">
    <location>
        <position position="107"/>
    </location>
    <ligand>
        <name>Zn(2+)</name>
        <dbReference type="ChEBI" id="CHEBI:29105"/>
    </ligand>
</feature>
<evidence type="ECO:0000256" key="2">
    <source>
        <dbReference type="PIRSR" id="PIRSR000808-3"/>
    </source>
</evidence>
<dbReference type="OrthoDB" id="9769064at2"/>
<comment type="cofactor">
    <cofactor evidence="2">
        <name>Zn(2+)</name>
        <dbReference type="ChEBI" id="CHEBI:29105"/>
    </cofactor>
    <text evidence="2">Binds 1 zinc ion per subunit.</text>
</comment>
<gene>
    <name evidence="4" type="ordered locus">Isop_1551</name>
</gene>
<feature type="binding site" evidence="2">
    <location>
        <position position="45"/>
    </location>
    <ligand>
        <name>Zn(2+)</name>
        <dbReference type="ChEBI" id="CHEBI:29105"/>
    </ligand>
</feature>
<dbReference type="eggNOG" id="COG1085">
    <property type="taxonomic scope" value="Bacteria"/>
</dbReference>
<keyword evidence="2" id="KW-0862">Zinc</keyword>
<feature type="domain" description="DUF4921" evidence="3">
    <location>
        <begin position="113"/>
        <end position="325"/>
    </location>
</feature>
<organism evidence="4 5">
    <name type="scientific">Isosphaera pallida (strain ATCC 43644 / DSM 9630 / IS1B)</name>
    <dbReference type="NCBI Taxonomy" id="575540"/>
    <lineage>
        <taxon>Bacteria</taxon>
        <taxon>Pseudomonadati</taxon>
        <taxon>Planctomycetota</taxon>
        <taxon>Planctomycetia</taxon>
        <taxon>Isosphaerales</taxon>
        <taxon>Isosphaeraceae</taxon>
        <taxon>Isosphaera</taxon>
    </lineage>
</organism>
<dbReference type="HOGENOM" id="CLU_029960_1_0_0"/>
<dbReference type="Proteomes" id="UP000008631">
    <property type="component" value="Chromosome"/>
</dbReference>
<keyword evidence="5" id="KW-1185">Reference proteome</keyword>
<dbReference type="PANTHER" id="PTHR42763:SF1">
    <property type="entry name" value="UDP-GLUCOSE--HEXOSE-1-PHOSPHATE URIDYLYLTRANSFERASE"/>
    <property type="match status" value="1"/>
</dbReference>
<dbReference type="Pfam" id="PF16268">
    <property type="entry name" value="DUF4921"/>
    <property type="match status" value="1"/>
</dbReference>
<feature type="active site" description="Tele-UMP-histidine intermediate" evidence="1">
    <location>
        <position position="160"/>
    </location>
</feature>
<keyword evidence="4" id="KW-0548">Nucleotidyltransferase</keyword>
<dbReference type="KEGG" id="ipa:Isop_1551"/>
<accession>E8QYZ9</accession>
<evidence type="ECO:0000256" key="1">
    <source>
        <dbReference type="PIRSR" id="PIRSR000808-1"/>
    </source>
</evidence>
<dbReference type="SUPFAM" id="SSF54197">
    <property type="entry name" value="HIT-like"/>
    <property type="match status" value="2"/>
</dbReference>
<dbReference type="GO" id="GO:0006012">
    <property type="term" value="P:galactose metabolic process"/>
    <property type="evidence" value="ECO:0007669"/>
    <property type="project" value="InterPro"/>
</dbReference>
<dbReference type="InterPro" id="IPR053177">
    <property type="entry name" value="ADP-glucose_phosphorylase"/>
</dbReference>
<dbReference type="PANTHER" id="PTHR42763">
    <property type="entry name" value="ADP-GLUCOSE PHOSPHORYLASE"/>
    <property type="match status" value="1"/>
</dbReference>
<sequence length="339" mass="38024">MSELRIDPVWGTRVVLSTKRSSRPTDFPTQPVAAASQIRAPNPNCPFCEGNESQTMPEVLAYREPGSPTDGPGWQIRVFPNRYPAVMEENDGPSYGRHEVLIVAPWHVRSFAELDHETTTATLRAVCQRLRDLKANPKTRYVLPFFNVGPDAGASLQHLHGQIVSLARVPGTIGRACQALAAHQKRRGGSLWNEWLDHEATEQTRIVRRGRGHLVLCPPASRTPYETWIIADHPQPFLEETPEDHLHDLARSLDQVVRGIDHALNRPSYNLVIHTAPVIRSRRGAALIAAFRWHLQIVPRSTRIAGFELGCGWFINTTAPEEAARNLRELVVHFESQST</sequence>
<reference key="1">
    <citation type="submission" date="2010-11" db="EMBL/GenBank/DDBJ databases">
        <title>The complete sequence of chromosome of Isophaera pallida ATCC 43644.</title>
        <authorList>
            <consortium name="US DOE Joint Genome Institute (JGI-PGF)"/>
            <person name="Lucas S."/>
            <person name="Copeland A."/>
            <person name="Lapidus A."/>
            <person name="Bruce D."/>
            <person name="Goodwin L."/>
            <person name="Pitluck S."/>
            <person name="Kyrpides N."/>
            <person name="Mavromatis K."/>
            <person name="Pagani I."/>
            <person name="Ivanova N."/>
            <person name="Saunders E."/>
            <person name="Brettin T."/>
            <person name="Detter J.C."/>
            <person name="Han C."/>
            <person name="Tapia R."/>
            <person name="Land M."/>
            <person name="Hauser L."/>
            <person name="Markowitz V."/>
            <person name="Cheng J.-F."/>
            <person name="Hugenholtz P."/>
            <person name="Woyke T."/>
            <person name="Wu D."/>
            <person name="Eisen J.A."/>
        </authorList>
    </citation>
    <scope>NUCLEOTIDE SEQUENCE</scope>
    <source>
        <strain>ATCC 43644</strain>
    </source>
</reference>
<dbReference type="AlphaFoldDB" id="E8QYZ9"/>
<evidence type="ECO:0000313" key="4">
    <source>
        <dbReference type="EMBL" id="ADV62136.1"/>
    </source>
</evidence>
<feature type="binding site" evidence="2">
    <location>
        <position position="48"/>
    </location>
    <ligand>
        <name>Zn(2+)</name>
        <dbReference type="ChEBI" id="CHEBI:29105"/>
    </ligand>
</feature>
<dbReference type="PIRSF" id="PIRSF000808">
    <property type="entry name" value="GalT"/>
    <property type="match status" value="1"/>
</dbReference>
<dbReference type="GO" id="GO:0008270">
    <property type="term" value="F:zinc ion binding"/>
    <property type="evidence" value="ECO:0007669"/>
    <property type="project" value="InterPro"/>
</dbReference>
<dbReference type="Gene3D" id="3.30.428.10">
    <property type="entry name" value="HIT-like"/>
    <property type="match status" value="2"/>
</dbReference>
<keyword evidence="4" id="KW-0808">Transferase</keyword>
<dbReference type="InterPro" id="IPR036265">
    <property type="entry name" value="HIT-like_sf"/>
</dbReference>
<evidence type="ECO:0000313" key="5">
    <source>
        <dbReference type="Proteomes" id="UP000008631"/>
    </source>
</evidence>
<proteinExistence type="predicted"/>
<dbReference type="InParanoid" id="E8QYZ9"/>
<dbReference type="RefSeq" id="WP_013564424.1">
    <property type="nucleotide sequence ID" value="NC_014962.1"/>
</dbReference>
<protein>
    <submittedName>
        <fullName evidence="4">UDP-glucose--hexose-1-phosphateuridylyltransfera se</fullName>
        <ecNumber evidence="4">2.7.7.12</ecNumber>
    </submittedName>
</protein>
<feature type="binding site" evidence="2">
    <location>
        <position position="158"/>
    </location>
    <ligand>
        <name>Zn(2+)</name>
        <dbReference type="ChEBI" id="CHEBI:29105"/>
    </ligand>
</feature>
<dbReference type="EC" id="2.7.7.12" evidence="4"/>